<dbReference type="RefSeq" id="WP_115487100.1">
    <property type="nucleotide sequence ID" value="NZ_QRBA01000008.1"/>
</dbReference>
<gene>
    <name evidence="2" type="ORF">DL347_14835</name>
</gene>
<organism evidence="2 3">
    <name type="scientific">Pseudomonas fluorescens</name>
    <dbReference type="NCBI Taxonomy" id="294"/>
    <lineage>
        <taxon>Bacteria</taxon>
        <taxon>Pseudomonadati</taxon>
        <taxon>Pseudomonadota</taxon>
        <taxon>Gammaproteobacteria</taxon>
        <taxon>Pseudomonadales</taxon>
        <taxon>Pseudomonadaceae</taxon>
        <taxon>Pseudomonas</taxon>
    </lineage>
</organism>
<dbReference type="AlphaFoldDB" id="A0A7Z6QMU3"/>
<feature type="domain" description="Amidase" evidence="1">
    <location>
        <begin position="57"/>
        <end position="483"/>
    </location>
</feature>
<dbReference type="InterPro" id="IPR036928">
    <property type="entry name" value="AS_sf"/>
</dbReference>
<reference evidence="2 3" key="1">
    <citation type="submission" date="2018-07" db="EMBL/GenBank/DDBJ databases">
        <title>Draft Genome Sequence of Pseudomonas fluorescens AHK-1 associated with canker disease of kiwifruit.</title>
        <authorList>
            <person name="Wu Z."/>
        </authorList>
    </citation>
    <scope>NUCLEOTIDE SEQUENCE [LARGE SCALE GENOMIC DNA]</scope>
    <source>
        <strain evidence="2 3">AHK-1</strain>
    </source>
</reference>
<protein>
    <submittedName>
        <fullName evidence="2">Amidase</fullName>
    </submittedName>
</protein>
<dbReference type="InterPro" id="IPR023631">
    <property type="entry name" value="Amidase_dom"/>
</dbReference>
<accession>A0A7Z6QMU3</accession>
<evidence type="ECO:0000313" key="2">
    <source>
        <dbReference type="EMBL" id="RDS90078.1"/>
    </source>
</evidence>
<dbReference type="Pfam" id="PF01425">
    <property type="entry name" value="Amidase"/>
    <property type="match status" value="1"/>
</dbReference>
<comment type="caution">
    <text evidence="2">The sequence shown here is derived from an EMBL/GenBank/DDBJ whole genome shotgun (WGS) entry which is preliminary data.</text>
</comment>
<sequence length="501" mass="52932">MFGIGYGVNAFVSHAASWMGLPLTADTSKPVPPGTEWASVRALSEQMARPGGLTSEDLVTFLQERIRKRDPGLNAIIELNPQALEIARELDRERASGKVRGPLHGIPVLLKDNIETGDSQQTSAGAFGLVGAAAIKDAFIVERLRQQGAVILGKTNLTELAGFRGSPDGFSQRGGQTLNPHQADAEVGGSSSGSAVAVAAGLAPLAVGTETNGSIVVPAAFNGVVGFKPSVGVLSRSGIIPASHRQDTPGPMTRSVFDAALLLNAMSGSDPQDSANVDAPQGIDYTALLKPGALKDKRIGYPATFSVNGEKLPVDNSPQFQKTLDVLRAQGAVLVPVNMRLADASRYGELLFADVKSELNDYLDKRGGLPVKSVSELIAFNEKRDGSDTDHQPLLKEIDASTLTSEERKPLWDALIQDFRSTVDELIDGEKLDAVVSDFETNSYFAVAVAGYPGISVPSGKDEHGMPASAYFFGARWTEPTLLAVAHGYEQAAKAGSRTGR</sequence>
<dbReference type="PANTHER" id="PTHR42678">
    <property type="entry name" value="AMIDASE"/>
    <property type="match status" value="1"/>
</dbReference>
<proteinExistence type="predicted"/>
<dbReference type="SUPFAM" id="SSF75304">
    <property type="entry name" value="Amidase signature (AS) enzymes"/>
    <property type="match status" value="1"/>
</dbReference>
<dbReference type="Proteomes" id="UP000255541">
    <property type="component" value="Unassembled WGS sequence"/>
</dbReference>
<name>A0A7Z6QMU3_PSEFL</name>
<evidence type="ECO:0000313" key="3">
    <source>
        <dbReference type="Proteomes" id="UP000255541"/>
    </source>
</evidence>
<dbReference type="EMBL" id="QRBA01000008">
    <property type="protein sequence ID" value="RDS90078.1"/>
    <property type="molecule type" value="Genomic_DNA"/>
</dbReference>
<dbReference type="PANTHER" id="PTHR42678:SF34">
    <property type="entry name" value="OS04G0183300 PROTEIN"/>
    <property type="match status" value="1"/>
</dbReference>
<dbReference type="Gene3D" id="3.90.1300.10">
    <property type="entry name" value="Amidase signature (AS) domain"/>
    <property type="match status" value="1"/>
</dbReference>
<evidence type="ECO:0000259" key="1">
    <source>
        <dbReference type="Pfam" id="PF01425"/>
    </source>
</evidence>